<dbReference type="GO" id="GO:0004177">
    <property type="term" value="F:aminopeptidase activity"/>
    <property type="evidence" value="ECO:0007669"/>
    <property type="project" value="UniProtKB-KW"/>
</dbReference>
<dbReference type="EMBL" id="LWCA01001553">
    <property type="protein sequence ID" value="OAF64889.1"/>
    <property type="molecule type" value="Genomic_DNA"/>
</dbReference>
<evidence type="ECO:0000313" key="5">
    <source>
        <dbReference type="EMBL" id="OAF64889.1"/>
    </source>
</evidence>
<keyword evidence="3" id="KW-0325">Glycoprotein</keyword>
<accession>A0A177ASB4</accession>
<dbReference type="Pfam" id="PF00326">
    <property type="entry name" value="Peptidase_S9"/>
    <property type="match status" value="1"/>
</dbReference>
<protein>
    <recommendedName>
        <fullName evidence="4">Peptidase S9 prolyl oligopeptidase catalytic domain-containing protein</fullName>
    </recommendedName>
</protein>
<name>A0A177ASB4_9BILA</name>
<dbReference type="GO" id="GO:0008239">
    <property type="term" value="F:dipeptidyl-peptidase activity"/>
    <property type="evidence" value="ECO:0007669"/>
    <property type="project" value="TreeGrafter"/>
</dbReference>
<evidence type="ECO:0000313" key="6">
    <source>
        <dbReference type="Proteomes" id="UP000078046"/>
    </source>
</evidence>
<dbReference type="PANTHER" id="PTHR11731:SF200">
    <property type="entry name" value="DIPEPTIDYL PEPTIDASE 10, ISOFORM B"/>
    <property type="match status" value="1"/>
</dbReference>
<dbReference type="InterPro" id="IPR001375">
    <property type="entry name" value="Peptidase_S9_cat"/>
</dbReference>
<feature type="domain" description="Peptidase S9 prolyl oligopeptidase catalytic" evidence="4">
    <location>
        <begin position="6"/>
        <end position="211"/>
    </location>
</feature>
<dbReference type="Gene3D" id="3.40.50.1820">
    <property type="entry name" value="alpha/beta hydrolase"/>
    <property type="match status" value="1"/>
</dbReference>
<dbReference type="SUPFAM" id="SSF53474">
    <property type="entry name" value="alpha/beta-Hydrolases"/>
    <property type="match status" value="1"/>
</dbReference>
<evidence type="ECO:0000259" key="4">
    <source>
        <dbReference type="Pfam" id="PF00326"/>
    </source>
</evidence>
<sequence>MVSSRWNFDFRNYLVSKYKIIIISIDARGTPRNGRKVEKAIYKKFGVVDVQDHTDAIEIISEKFVKIDKSKIGLFGISYGGYLTLNLLNSNSNLLNCGIAGSPVTDFRFYDAAYTEKYMGFPTTLDNYIGYERASIINNFNNIKKPIKLLLNHGSGDDNVHYINSAKLTDKLMKMNIDFTFQVYPDERHGIGSSLSISKYFWKKNIQFLLEKCWNFKNSSFIIAFSTTWLVEAGFSAVVDIFSKNRSKLDVNNRGIMQLRLYKLIEIDYDSLCNKHQCQGSH</sequence>
<keyword evidence="1" id="KW-0645">Protease</keyword>
<dbReference type="GO" id="GO:0008236">
    <property type="term" value="F:serine-type peptidase activity"/>
    <property type="evidence" value="ECO:0007669"/>
    <property type="project" value="UniProtKB-KW"/>
</dbReference>
<evidence type="ECO:0000256" key="3">
    <source>
        <dbReference type="ARBA" id="ARBA00023180"/>
    </source>
</evidence>
<keyword evidence="1" id="KW-0031">Aminopeptidase</keyword>
<dbReference type="PANTHER" id="PTHR11731">
    <property type="entry name" value="PROTEASE FAMILY S9B,C DIPEPTIDYL-PEPTIDASE IV-RELATED"/>
    <property type="match status" value="1"/>
</dbReference>
<evidence type="ECO:0000256" key="1">
    <source>
        <dbReference type="ARBA" id="ARBA00022438"/>
    </source>
</evidence>
<dbReference type="InterPro" id="IPR050278">
    <property type="entry name" value="Serine_Prot_S9B/DPPIV"/>
</dbReference>
<dbReference type="InterPro" id="IPR029058">
    <property type="entry name" value="AB_hydrolase_fold"/>
</dbReference>
<evidence type="ECO:0000256" key="2">
    <source>
        <dbReference type="ARBA" id="ARBA00022825"/>
    </source>
</evidence>
<organism evidence="5 6">
    <name type="scientific">Intoshia linei</name>
    <dbReference type="NCBI Taxonomy" id="1819745"/>
    <lineage>
        <taxon>Eukaryota</taxon>
        <taxon>Metazoa</taxon>
        <taxon>Spiralia</taxon>
        <taxon>Lophotrochozoa</taxon>
        <taxon>Mesozoa</taxon>
        <taxon>Orthonectida</taxon>
        <taxon>Rhopaluridae</taxon>
        <taxon>Intoshia</taxon>
    </lineage>
</organism>
<proteinExistence type="predicted"/>
<keyword evidence="1" id="KW-0378">Hydrolase</keyword>
<dbReference type="GO" id="GO:0005886">
    <property type="term" value="C:plasma membrane"/>
    <property type="evidence" value="ECO:0007669"/>
    <property type="project" value="TreeGrafter"/>
</dbReference>
<gene>
    <name evidence="5" type="ORF">A3Q56_07400</name>
</gene>
<dbReference type="GO" id="GO:0006508">
    <property type="term" value="P:proteolysis"/>
    <property type="evidence" value="ECO:0007669"/>
    <property type="project" value="InterPro"/>
</dbReference>
<reference evidence="5 6" key="1">
    <citation type="submission" date="2016-04" db="EMBL/GenBank/DDBJ databases">
        <title>The genome of Intoshia linei affirms orthonectids as highly simplified spiralians.</title>
        <authorList>
            <person name="Mikhailov K.V."/>
            <person name="Slusarev G.S."/>
            <person name="Nikitin M.A."/>
            <person name="Logacheva M.D."/>
            <person name="Penin A."/>
            <person name="Aleoshin V."/>
            <person name="Panchin Y.V."/>
        </authorList>
    </citation>
    <scope>NUCLEOTIDE SEQUENCE [LARGE SCALE GENOMIC DNA]</scope>
    <source>
        <strain evidence="5">Intl2013</strain>
        <tissue evidence="5">Whole animal</tissue>
    </source>
</reference>
<keyword evidence="2" id="KW-0720">Serine protease</keyword>
<dbReference type="OrthoDB" id="16520at2759"/>
<dbReference type="AlphaFoldDB" id="A0A177ASB4"/>
<keyword evidence="6" id="KW-1185">Reference proteome</keyword>
<dbReference type="Proteomes" id="UP000078046">
    <property type="component" value="Unassembled WGS sequence"/>
</dbReference>
<comment type="caution">
    <text evidence="5">The sequence shown here is derived from an EMBL/GenBank/DDBJ whole genome shotgun (WGS) entry which is preliminary data.</text>
</comment>